<dbReference type="PANTHER" id="PTHR22950:SF244">
    <property type="entry name" value="NEUTRAL AMINO ACID TRANSPORTER 9"/>
    <property type="match status" value="1"/>
</dbReference>
<feature type="transmembrane region" description="Helical" evidence="8">
    <location>
        <begin position="215"/>
        <end position="237"/>
    </location>
</feature>
<sequence>MRLSWTRIWVKVQPGPLFCSRPSDPGLGKQNMYLNLGIKRPSNIMELAGILLCSFFTHHAVIPIVRTRSMGERSPTASPADVSPVDDLSSPLLDSVDVEEVEDTHPLISKRYNQSVKQHPELRAAPSLSAVSDDTDIEAGAKKWKRISVPFFIKRALMLSYLLGACMYVIPGYLGQYSMQYHNGYQEDQTKVMNFLNAFESTHKFPMSARFAVGMQLFTCIPLILYIMRTQVFGLLFDTDYPNMYVVVAFNTVVLTVTSLCSVNNVGLGNIMRYTGASVGLLLMFLLPITIHLLVLNREGSLTNRSLAAHSVLFAAGFFIFITQFFPLDELR</sequence>
<evidence type="ECO:0000256" key="7">
    <source>
        <dbReference type="ARBA" id="ARBA00023228"/>
    </source>
</evidence>
<protein>
    <submittedName>
        <fullName evidence="9">Uncharacterized protein</fullName>
    </submittedName>
</protein>
<accession>A0AAE0FDI4</accession>
<proteinExistence type="predicted"/>
<keyword evidence="8" id="KW-0812">Transmembrane</keyword>
<dbReference type="GO" id="GO:0015179">
    <property type="term" value="F:L-amino acid transmembrane transporter activity"/>
    <property type="evidence" value="ECO:0007669"/>
    <property type="project" value="TreeGrafter"/>
</dbReference>
<dbReference type="GO" id="GO:0005765">
    <property type="term" value="C:lysosomal membrane"/>
    <property type="evidence" value="ECO:0007669"/>
    <property type="project" value="UniProtKB-SubCell"/>
</dbReference>
<comment type="subcellular location">
    <subcellularLocation>
        <location evidence="1">Lysosome membrane</location>
        <topology evidence="1">Multi-pass membrane protein</topology>
    </subcellularLocation>
</comment>
<feature type="transmembrane region" description="Helical" evidence="8">
    <location>
        <begin position="152"/>
        <end position="174"/>
    </location>
</feature>
<dbReference type="AlphaFoldDB" id="A0AAE0FDI4"/>
<keyword evidence="7" id="KW-0458">Lysosome</keyword>
<reference evidence="9 10" key="1">
    <citation type="journal article" date="2015" name="Genome Biol. Evol.">
        <title>Comparative Genomics of a Bacterivorous Green Alga Reveals Evolutionary Causalities and Consequences of Phago-Mixotrophic Mode of Nutrition.</title>
        <authorList>
            <person name="Burns J.A."/>
            <person name="Paasch A."/>
            <person name="Narechania A."/>
            <person name="Kim E."/>
        </authorList>
    </citation>
    <scope>NUCLEOTIDE SEQUENCE [LARGE SCALE GENOMIC DNA]</scope>
    <source>
        <strain evidence="9 10">PLY_AMNH</strain>
    </source>
</reference>
<evidence type="ECO:0000313" key="10">
    <source>
        <dbReference type="Proteomes" id="UP001190700"/>
    </source>
</evidence>
<evidence type="ECO:0000256" key="5">
    <source>
        <dbReference type="ARBA" id="ARBA00023157"/>
    </source>
</evidence>
<feature type="transmembrane region" description="Helical" evidence="8">
    <location>
        <begin position="307"/>
        <end position="326"/>
    </location>
</feature>
<evidence type="ECO:0000256" key="2">
    <source>
        <dbReference type="ARBA" id="ARBA00022448"/>
    </source>
</evidence>
<keyword evidence="2" id="KW-0813">Transport</keyword>
<keyword evidence="3" id="KW-0029">Amino-acid transport</keyword>
<keyword evidence="4" id="KW-0915">Sodium</keyword>
<keyword evidence="10" id="KW-1185">Reference proteome</keyword>
<comment type="caution">
    <text evidence="9">The sequence shown here is derived from an EMBL/GenBank/DDBJ whole genome shotgun (WGS) entry which is preliminary data.</text>
</comment>
<feature type="transmembrane region" description="Helical" evidence="8">
    <location>
        <begin position="274"/>
        <end position="295"/>
    </location>
</feature>
<evidence type="ECO:0000256" key="8">
    <source>
        <dbReference type="SAM" id="Phobius"/>
    </source>
</evidence>
<evidence type="ECO:0000256" key="4">
    <source>
        <dbReference type="ARBA" id="ARBA00023053"/>
    </source>
</evidence>
<dbReference type="Proteomes" id="UP001190700">
    <property type="component" value="Unassembled WGS sequence"/>
</dbReference>
<evidence type="ECO:0000313" key="9">
    <source>
        <dbReference type="EMBL" id="KAK3257724.1"/>
    </source>
</evidence>
<keyword evidence="8" id="KW-1133">Transmembrane helix</keyword>
<name>A0AAE0FDI4_9CHLO</name>
<dbReference type="EMBL" id="LGRX02020189">
    <property type="protein sequence ID" value="KAK3257724.1"/>
    <property type="molecule type" value="Genomic_DNA"/>
</dbReference>
<evidence type="ECO:0000256" key="3">
    <source>
        <dbReference type="ARBA" id="ARBA00022970"/>
    </source>
</evidence>
<keyword evidence="5" id="KW-1015">Disulfide bond</keyword>
<evidence type="ECO:0000256" key="1">
    <source>
        <dbReference type="ARBA" id="ARBA00004155"/>
    </source>
</evidence>
<organism evidence="9 10">
    <name type="scientific">Cymbomonas tetramitiformis</name>
    <dbReference type="NCBI Taxonomy" id="36881"/>
    <lineage>
        <taxon>Eukaryota</taxon>
        <taxon>Viridiplantae</taxon>
        <taxon>Chlorophyta</taxon>
        <taxon>Pyramimonadophyceae</taxon>
        <taxon>Pyramimonadales</taxon>
        <taxon>Pyramimonadaceae</taxon>
        <taxon>Cymbomonas</taxon>
    </lineage>
</organism>
<feature type="transmembrane region" description="Helical" evidence="8">
    <location>
        <begin position="244"/>
        <end position="268"/>
    </location>
</feature>
<keyword evidence="8" id="KW-0472">Membrane</keyword>
<evidence type="ECO:0000256" key="6">
    <source>
        <dbReference type="ARBA" id="ARBA00023180"/>
    </source>
</evidence>
<gene>
    <name evidence="9" type="ORF">CYMTET_33203</name>
</gene>
<keyword evidence="6" id="KW-0325">Glycoprotein</keyword>
<dbReference type="PANTHER" id="PTHR22950">
    <property type="entry name" value="AMINO ACID TRANSPORTER"/>
    <property type="match status" value="1"/>
</dbReference>